<dbReference type="OrthoDB" id="6194874at2"/>
<dbReference type="STRING" id="419481.SAMN05216233_106119"/>
<feature type="transmembrane region" description="Helical" evidence="1">
    <location>
        <begin position="146"/>
        <end position="163"/>
    </location>
</feature>
<keyword evidence="1" id="KW-1133">Transmembrane helix</keyword>
<feature type="transmembrane region" description="Helical" evidence="1">
    <location>
        <begin position="36"/>
        <end position="54"/>
    </location>
</feature>
<accession>A0A1G5ENF8</accession>
<sequence>MDMVLQLWGGSFYLINKMCFSLAEGRGESRKRQLKLWGWGIYILGVPAWVTILILKHNWIAASIEAGGIPSMALGLFSVYRNNGKNHGALDGVATVCTYGFMVLGAGFSLYDYHGLNSVSQVLEIGVMVGFLMGSYYLAKERHIGWLFFMLMNGSMGTLMLLQEKPILAFQQGVSLCFVMYGFMRAIGTSLDGEKEIMIR</sequence>
<feature type="transmembrane region" description="Helical" evidence="1">
    <location>
        <begin position="60"/>
        <end position="80"/>
    </location>
</feature>
<dbReference type="AlphaFoldDB" id="A0A1G5ENF8"/>
<feature type="transmembrane region" description="Helical" evidence="1">
    <location>
        <begin position="119"/>
        <end position="139"/>
    </location>
</feature>
<dbReference type="Proteomes" id="UP000198870">
    <property type="component" value="Unassembled WGS sequence"/>
</dbReference>
<evidence type="ECO:0008006" key="4">
    <source>
        <dbReference type="Google" id="ProtNLM"/>
    </source>
</evidence>
<reference evidence="2 3" key="1">
    <citation type="submission" date="2016-10" db="EMBL/GenBank/DDBJ databases">
        <authorList>
            <person name="de Groot N.N."/>
        </authorList>
    </citation>
    <scope>NUCLEOTIDE SEQUENCE [LARGE SCALE GENOMIC DNA]</scope>
    <source>
        <strain evidence="2 3">AA1</strain>
    </source>
</reference>
<evidence type="ECO:0000313" key="2">
    <source>
        <dbReference type="EMBL" id="SCY28464.1"/>
    </source>
</evidence>
<evidence type="ECO:0000256" key="1">
    <source>
        <dbReference type="SAM" id="Phobius"/>
    </source>
</evidence>
<dbReference type="RefSeq" id="WP_092210556.1">
    <property type="nucleotide sequence ID" value="NZ_FMUX01000006.1"/>
</dbReference>
<organism evidence="2 3">
    <name type="scientific">Desulfoluna spongiiphila</name>
    <dbReference type="NCBI Taxonomy" id="419481"/>
    <lineage>
        <taxon>Bacteria</taxon>
        <taxon>Pseudomonadati</taxon>
        <taxon>Thermodesulfobacteriota</taxon>
        <taxon>Desulfobacteria</taxon>
        <taxon>Desulfobacterales</taxon>
        <taxon>Desulfolunaceae</taxon>
        <taxon>Desulfoluna</taxon>
    </lineage>
</organism>
<keyword evidence="1" id="KW-0472">Membrane</keyword>
<protein>
    <recommendedName>
        <fullName evidence="4">Nicotinamide mononucleotide transporter</fullName>
    </recommendedName>
</protein>
<gene>
    <name evidence="2" type="ORF">SAMN05216233_106119</name>
</gene>
<dbReference type="EMBL" id="FMUX01000006">
    <property type="protein sequence ID" value="SCY28464.1"/>
    <property type="molecule type" value="Genomic_DNA"/>
</dbReference>
<feature type="transmembrane region" description="Helical" evidence="1">
    <location>
        <begin position="169"/>
        <end position="188"/>
    </location>
</feature>
<name>A0A1G5ENF8_9BACT</name>
<proteinExistence type="predicted"/>
<feature type="transmembrane region" description="Helical" evidence="1">
    <location>
        <begin position="92"/>
        <end position="113"/>
    </location>
</feature>
<keyword evidence="1" id="KW-0812">Transmembrane</keyword>
<evidence type="ECO:0000313" key="3">
    <source>
        <dbReference type="Proteomes" id="UP000198870"/>
    </source>
</evidence>
<keyword evidence="3" id="KW-1185">Reference proteome</keyword>